<dbReference type="InterPro" id="IPR011128">
    <property type="entry name" value="G3P_DH_NAD-dep_N"/>
</dbReference>
<keyword evidence="13" id="KW-1185">Reference proteome</keyword>
<gene>
    <name evidence="7" type="primary">gpsA</name>
    <name evidence="12" type="ORF">U1T56_16080</name>
</gene>
<dbReference type="NCBIfam" id="NF000940">
    <property type="entry name" value="PRK00094.1-2"/>
    <property type="match status" value="1"/>
</dbReference>
<feature type="binding site" evidence="7">
    <location>
        <position position="49"/>
    </location>
    <ligand>
        <name>NADPH</name>
        <dbReference type="ChEBI" id="CHEBI:57783"/>
    </ligand>
</feature>
<feature type="binding site" evidence="7">
    <location>
        <position position="132"/>
    </location>
    <ligand>
        <name>sn-glycerol 3-phosphate</name>
        <dbReference type="ChEBI" id="CHEBI:57597"/>
    </ligand>
</feature>
<feature type="domain" description="Glycerol-3-phosphate dehydrogenase NAD-dependent N-terminal" evidence="10">
    <location>
        <begin position="5"/>
        <end position="154"/>
    </location>
</feature>
<keyword evidence="5 7" id="KW-0594">Phospholipid biosynthesis</keyword>
<feature type="binding site" evidence="7">
    <location>
        <position position="102"/>
    </location>
    <ligand>
        <name>sn-glycerol 3-phosphate</name>
        <dbReference type="ChEBI" id="CHEBI:57597"/>
    </ligand>
</feature>
<evidence type="ECO:0000256" key="3">
    <source>
        <dbReference type="ARBA" id="ARBA00023002"/>
    </source>
</evidence>
<keyword evidence="4 7" id="KW-0443">Lipid metabolism</keyword>
<accession>A0ABU8XW66</accession>
<evidence type="ECO:0000256" key="7">
    <source>
        <dbReference type="HAMAP-Rule" id="MF_00394"/>
    </source>
</evidence>
<dbReference type="Pfam" id="PF01210">
    <property type="entry name" value="NAD_Gly3P_dh_N"/>
    <property type="match status" value="1"/>
</dbReference>
<dbReference type="EC" id="1.1.1.94" evidence="7"/>
<feature type="binding site" evidence="7">
    <location>
        <position position="130"/>
    </location>
    <ligand>
        <name>sn-glycerol 3-phosphate</name>
        <dbReference type="ChEBI" id="CHEBI:57597"/>
    </ligand>
</feature>
<evidence type="ECO:0000259" key="11">
    <source>
        <dbReference type="Pfam" id="PF07479"/>
    </source>
</evidence>
<evidence type="ECO:0000313" key="12">
    <source>
        <dbReference type="EMBL" id="MEK0084675.1"/>
    </source>
</evidence>
<evidence type="ECO:0000256" key="5">
    <source>
        <dbReference type="ARBA" id="ARBA00023209"/>
    </source>
</evidence>
<evidence type="ECO:0000256" key="8">
    <source>
        <dbReference type="RuleBase" id="RU000437"/>
    </source>
</evidence>
<dbReference type="Proteomes" id="UP001375743">
    <property type="component" value="Unassembled WGS sequence"/>
</dbReference>
<feature type="binding site" evidence="7">
    <location>
        <position position="273"/>
    </location>
    <ligand>
        <name>NADPH</name>
        <dbReference type="ChEBI" id="CHEBI:57783"/>
    </ligand>
</feature>
<feature type="binding site" evidence="7">
    <location>
        <position position="238"/>
    </location>
    <ligand>
        <name>sn-glycerol 3-phosphate</name>
        <dbReference type="ChEBI" id="CHEBI:57597"/>
    </ligand>
</feature>
<feature type="binding site" evidence="7">
    <location>
        <position position="12"/>
    </location>
    <ligand>
        <name>NADPH</name>
        <dbReference type="ChEBI" id="CHEBI:57783"/>
    </ligand>
</feature>
<dbReference type="PANTHER" id="PTHR11728">
    <property type="entry name" value="GLYCEROL-3-PHOSPHATE DEHYDROGENASE"/>
    <property type="match status" value="1"/>
</dbReference>
<dbReference type="InterPro" id="IPR006109">
    <property type="entry name" value="G3P_DH_NAD-dep_C"/>
</dbReference>
<dbReference type="SUPFAM" id="SSF51735">
    <property type="entry name" value="NAD(P)-binding Rossmann-fold domains"/>
    <property type="match status" value="1"/>
</dbReference>
<comment type="similarity">
    <text evidence="1 7 8">Belongs to the NAD-dependent glycerol-3-phosphate dehydrogenase family.</text>
</comment>
<organism evidence="12 13">
    <name type="scientific">Benzoatithermus flavus</name>
    <dbReference type="NCBI Taxonomy" id="3108223"/>
    <lineage>
        <taxon>Bacteria</taxon>
        <taxon>Pseudomonadati</taxon>
        <taxon>Pseudomonadota</taxon>
        <taxon>Alphaproteobacteria</taxon>
        <taxon>Geminicoccales</taxon>
        <taxon>Geminicoccaceae</taxon>
        <taxon>Benzoatithermus</taxon>
    </lineage>
</organism>
<dbReference type="Pfam" id="PF07479">
    <property type="entry name" value="NAD_Gly3P_dh_C"/>
    <property type="match status" value="1"/>
</dbReference>
<feature type="binding site" evidence="7">
    <location>
        <position position="248"/>
    </location>
    <ligand>
        <name>sn-glycerol 3-phosphate</name>
        <dbReference type="ChEBI" id="CHEBI:57597"/>
    </ligand>
</feature>
<comment type="catalytic activity">
    <reaction evidence="7">
        <text>sn-glycerol 3-phosphate + NAD(+) = dihydroxyacetone phosphate + NADH + H(+)</text>
        <dbReference type="Rhea" id="RHEA:11092"/>
        <dbReference type="ChEBI" id="CHEBI:15378"/>
        <dbReference type="ChEBI" id="CHEBI:57540"/>
        <dbReference type="ChEBI" id="CHEBI:57597"/>
        <dbReference type="ChEBI" id="CHEBI:57642"/>
        <dbReference type="ChEBI" id="CHEBI:57945"/>
        <dbReference type="EC" id="1.1.1.94"/>
    </reaction>
</comment>
<evidence type="ECO:0000313" key="13">
    <source>
        <dbReference type="Proteomes" id="UP001375743"/>
    </source>
</evidence>
<dbReference type="SUPFAM" id="SSF48179">
    <property type="entry name" value="6-phosphogluconate dehydrogenase C-terminal domain-like"/>
    <property type="match status" value="1"/>
</dbReference>
<keyword evidence="7" id="KW-0547">Nucleotide-binding</keyword>
<dbReference type="PIRSF" id="PIRSF000114">
    <property type="entry name" value="Glycerol-3-P_dh"/>
    <property type="match status" value="1"/>
</dbReference>
<evidence type="ECO:0000256" key="1">
    <source>
        <dbReference type="ARBA" id="ARBA00011009"/>
    </source>
</evidence>
<dbReference type="InterPro" id="IPR013328">
    <property type="entry name" value="6PGD_dom2"/>
</dbReference>
<sequence>MTRLGVVGAGAWGTALAIVAARAGNTVRLWGRDPDRIATMAAARENRHYLPGVRLPVEIAPTARLDELADAEALLLVVPAQQLRAVCRRLPPGGAPLVICAKGLEQATGLRLSQVVAEERPGARIACLSGPSFAAEVGRGLPTAVTIAAEDKALAGHLAERLASLTFRPYPSDDLLGVELAGALKNVIAIAAGVTMGKGLGENARAALVTRGLAEMGRLAHALGARRETLMGLSGLGDLLLTATSLTSRNTSFGFALAQGRLPAELLAAGEKLSEGAYTAEAACRLAARVGVELPIAAAVRAVVAGELDVDAAIEALLSRPLAPME</sequence>
<feature type="domain" description="Glycerol-3-phosphate dehydrogenase NAD-dependent C-terminal" evidence="11">
    <location>
        <begin position="174"/>
        <end position="315"/>
    </location>
</feature>
<comment type="caution">
    <text evidence="7">Lacks conserved residue(s) required for the propagation of feature annotation.</text>
</comment>
<keyword evidence="7" id="KW-0521">NADP</keyword>
<comment type="caution">
    <text evidence="12">The sequence shown here is derived from an EMBL/GenBank/DDBJ whole genome shotgun (WGS) entry which is preliminary data.</text>
</comment>
<evidence type="ECO:0000256" key="2">
    <source>
        <dbReference type="ARBA" id="ARBA00022516"/>
    </source>
</evidence>
<dbReference type="InterPro" id="IPR008927">
    <property type="entry name" value="6-PGluconate_DH-like_C_sf"/>
</dbReference>
<comment type="function">
    <text evidence="7">Catalyzes the reduction of the glycolytic intermediate dihydroxyacetone phosphate (DHAP) to sn-glycerol 3-phosphate (G3P), the key precursor for phospholipid synthesis.</text>
</comment>
<feature type="binding site" evidence="7">
    <location>
        <position position="32"/>
    </location>
    <ligand>
        <name>NADPH</name>
        <dbReference type="ChEBI" id="CHEBI:57783"/>
    </ligand>
</feature>
<feature type="binding site" evidence="7">
    <location>
        <position position="134"/>
    </location>
    <ligand>
        <name>NADPH</name>
        <dbReference type="ChEBI" id="CHEBI:57783"/>
    </ligand>
</feature>
<keyword evidence="2 7" id="KW-0444">Lipid biosynthesis</keyword>
<feature type="active site" description="Proton acceptor" evidence="7">
    <location>
        <position position="185"/>
    </location>
</feature>
<keyword evidence="7 8" id="KW-0520">NAD</keyword>
<feature type="binding site" evidence="7">
    <location>
        <position position="250"/>
    </location>
    <ligand>
        <name>sn-glycerol 3-phosphate</name>
        <dbReference type="ChEBI" id="CHEBI:57597"/>
    </ligand>
</feature>
<dbReference type="InterPro" id="IPR006168">
    <property type="entry name" value="G3P_DH_NAD-dep"/>
</dbReference>
<evidence type="ECO:0000259" key="10">
    <source>
        <dbReference type="Pfam" id="PF01210"/>
    </source>
</evidence>
<dbReference type="PROSITE" id="PS00957">
    <property type="entry name" value="NAD_G3PDH"/>
    <property type="match status" value="1"/>
</dbReference>
<keyword evidence="6 7" id="KW-1208">Phospholipid metabolism</keyword>
<dbReference type="HAMAP" id="MF_00394">
    <property type="entry name" value="NAD_Glyc3P_dehydrog"/>
    <property type="match status" value="1"/>
</dbReference>
<evidence type="ECO:0000256" key="6">
    <source>
        <dbReference type="ARBA" id="ARBA00023264"/>
    </source>
</evidence>
<evidence type="ECO:0000256" key="9">
    <source>
        <dbReference type="RuleBase" id="RU000439"/>
    </source>
</evidence>
<feature type="binding site" evidence="7">
    <location>
        <position position="249"/>
    </location>
    <ligand>
        <name>NADPH</name>
        <dbReference type="ChEBI" id="CHEBI:57783"/>
    </ligand>
</feature>
<dbReference type="RefSeq" id="WP_418160527.1">
    <property type="nucleotide sequence ID" value="NZ_JBBLZC010000017.1"/>
</dbReference>
<keyword evidence="7" id="KW-0963">Cytoplasm</keyword>
<proteinExistence type="inferred from homology"/>
<dbReference type="GO" id="GO:0047952">
    <property type="term" value="F:glycerol-3-phosphate dehydrogenase [NAD(P)+] activity"/>
    <property type="evidence" value="ECO:0007669"/>
    <property type="project" value="UniProtKB-EC"/>
</dbReference>
<feature type="binding site" evidence="7">
    <location>
        <position position="275"/>
    </location>
    <ligand>
        <name>NADPH</name>
        <dbReference type="ChEBI" id="CHEBI:57783"/>
    </ligand>
</feature>
<comment type="subcellular location">
    <subcellularLocation>
        <location evidence="7">Cytoplasm</location>
    </subcellularLocation>
</comment>
<dbReference type="Gene3D" id="3.40.50.720">
    <property type="entry name" value="NAD(P)-binding Rossmann-like Domain"/>
    <property type="match status" value="1"/>
</dbReference>
<keyword evidence="3 7" id="KW-0560">Oxidoreductase</keyword>
<comment type="pathway">
    <text evidence="7">Membrane lipid metabolism; glycerophospholipid metabolism.</text>
</comment>
<name>A0ABU8XW66_9PROT</name>
<dbReference type="PRINTS" id="PR00077">
    <property type="entry name" value="GPDHDRGNASE"/>
</dbReference>
<dbReference type="InterPro" id="IPR036291">
    <property type="entry name" value="NAD(P)-bd_dom_sf"/>
</dbReference>
<dbReference type="EMBL" id="JBBLZC010000017">
    <property type="protein sequence ID" value="MEK0084675.1"/>
    <property type="molecule type" value="Genomic_DNA"/>
</dbReference>
<feature type="binding site" evidence="7">
    <location>
        <position position="249"/>
    </location>
    <ligand>
        <name>sn-glycerol 3-phosphate</name>
        <dbReference type="ChEBI" id="CHEBI:57597"/>
    </ligand>
</feature>
<evidence type="ECO:0000256" key="4">
    <source>
        <dbReference type="ARBA" id="ARBA00023098"/>
    </source>
</evidence>
<feature type="binding site" evidence="7">
    <location>
        <position position="185"/>
    </location>
    <ligand>
        <name>sn-glycerol 3-phosphate</name>
        <dbReference type="ChEBI" id="CHEBI:57597"/>
    </ligand>
</feature>
<protein>
    <recommendedName>
        <fullName evidence="7">Glycerol-3-phosphate dehydrogenase [NAD(P)+]</fullName>
        <ecNumber evidence="7">1.1.1.94</ecNumber>
    </recommendedName>
    <alternativeName>
        <fullName evidence="7">NAD(P)(+)-dependent glycerol-3-phosphate dehydrogenase</fullName>
    </alternativeName>
    <alternativeName>
        <fullName evidence="7">NAD(P)H-dependent dihydroxyacetone-phosphate reductase</fullName>
    </alternativeName>
</protein>
<dbReference type="NCBIfam" id="NF000942">
    <property type="entry name" value="PRK00094.1-4"/>
    <property type="match status" value="1"/>
</dbReference>
<feature type="binding site" evidence="7">
    <location>
        <position position="102"/>
    </location>
    <ligand>
        <name>NADPH</name>
        <dbReference type="ChEBI" id="CHEBI:57783"/>
    </ligand>
</feature>
<dbReference type="PANTHER" id="PTHR11728:SF1">
    <property type="entry name" value="GLYCEROL-3-PHOSPHATE DEHYDROGENASE [NAD(+)] 2, CHLOROPLASTIC"/>
    <property type="match status" value="1"/>
</dbReference>
<reference evidence="12 13" key="1">
    <citation type="submission" date="2024-01" db="EMBL/GenBank/DDBJ databases">
        <title>Multi-omics insights into the function and evolution of sodium benzoate biodegradation pathways in Benzoatithermus flavus gen. nov., sp. nov. from hot spring.</title>
        <authorList>
            <person name="Hu C.-J."/>
            <person name="Li W.-J."/>
        </authorList>
    </citation>
    <scope>NUCLEOTIDE SEQUENCE [LARGE SCALE GENOMIC DNA]</scope>
    <source>
        <strain evidence="12 13">SYSU G07066</strain>
    </source>
</reference>
<comment type="catalytic activity">
    <reaction evidence="7 9">
        <text>sn-glycerol 3-phosphate + NADP(+) = dihydroxyacetone phosphate + NADPH + H(+)</text>
        <dbReference type="Rhea" id="RHEA:11096"/>
        <dbReference type="ChEBI" id="CHEBI:15378"/>
        <dbReference type="ChEBI" id="CHEBI:57597"/>
        <dbReference type="ChEBI" id="CHEBI:57642"/>
        <dbReference type="ChEBI" id="CHEBI:57783"/>
        <dbReference type="ChEBI" id="CHEBI:58349"/>
        <dbReference type="EC" id="1.1.1.94"/>
    </reaction>
</comment>
<dbReference type="Gene3D" id="1.10.1040.10">
    <property type="entry name" value="N-(1-d-carboxylethyl)-l-norvaline Dehydrogenase, domain 2"/>
    <property type="match status" value="1"/>
</dbReference>